<dbReference type="AlphaFoldDB" id="A0A5N5T9U7"/>
<feature type="transmembrane region" description="Helical" evidence="1">
    <location>
        <begin position="12"/>
        <end position="34"/>
    </location>
</feature>
<protein>
    <submittedName>
        <fullName evidence="2">Uncharacterized protein</fullName>
    </submittedName>
</protein>
<keyword evidence="1" id="KW-0812">Transmembrane</keyword>
<comment type="caution">
    <text evidence="2">The sequence shown here is derived from an EMBL/GenBank/DDBJ whole genome shotgun (WGS) entry which is preliminary data.</text>
</comment>
<keyword evidence="1" id="KW-0472">Membrane</keyword>
<organism evidence="2 3">
    <name type="scientific">Armadillidium nasatum</name>
    <dbReference type="NCBI Taxonomy" id="96803"/>
    <lineage>
        <taxon>Eukaryota</taxon>
        <taxon>Metazoa</taxon>
        <taxon>Ecdysozoa</taxon>
        <taxon>Arthropoda</taxon>
        <taxon>Crustacea</taxon>
        <taxon>Multicrustacea</taxon>
        <taxon>Malacostraca</taxon>
        <taxon>Eumalacostraca</taxon>
        <taxon>Peracarida</taxon>
        <taxon>Isopoda</taxon>
        <taxon>Oniscidea</taxon>
        <taxon>Crinocheta</taxon>
        <taxon>Armadillidiidae</taxon>
        <taxon>Armadillidium</taxon>
    </lineage>
</organism>
<keyword evidence="3" id="KW-1185">Reference proteome</keyword>
<evidence type="ECO:0000256" key="1">
    <source>
        <dbReference type="SAM" id="Phobius"/>
    </source>
</evidence>
<sequence length="59" mass="6954">MIKNVQHKKFSFTWTITFIEEAIFLNSFLSFSLLKTHLRISKPNRICTELVTRPMAVLL</sequence>
<accession>A0A5N5T9U7</accession>
<keyword evidence="1" id="KW-1133">Transmembrane helix</keyword>
<gene>
    <name evidence="2" type="ORF">Anas_12644</name>
</gene>
<proteinExistence type="predicted"/>
<reference evidence="2 3" key="1">
    <citation type="journal article" date="2019" name="PLoS Biol.">
        <title>Sex chromosomes control vertical transmission of feminizing Wolbachia symbionts in an isopod.</title>
        <authorList>
            <person name="Becking T."/>
            <person name="Chebbi M.A."/>
            <person name="Giraud I."/>
            <person name="Moumen B."/>
            <person name="Laverre T."/>
            <person name="Caubet Y."/>
            <person name="Peccoud J."/>
            <person name="Gilbert C."/>
            <person name="Cordaux R."/>
        </authorList>
    </citation>
    <scope>NUCLEOTIDE SEQUENCE [LARGE SCALE GENOMIC DNA]</scope>
    <source>
        <strain evidence="2">ANa2</strain>
        <tissue evidence="2">Whole body excluding digestive tract and cuticle</tissue>
    </source>
</reference>
<evidence type="ECO:0000313" key="2">
    <source>
        <dbReference type="EMBL" id="KAB7503037.1"/>
    </source>
</evidence>
<dbReference type="EMBL" id="SEYY01006002">
    <property type="protein sequence ID" value="KAB7503037.1"/>
    <property type="molecule type" value="Genomic_DNA"/>
</dbReference>
<dbReference type="Proteomes" id="UP000326759">
    <property type="component" value="Unassembled WGS sequence"/>
</dbReference>
<evidence type="ECO:0000313" key="3">
    <source>
        <dbReference type="Proteomes" id="UP000326759"/>
    </source>
</evidence>
<name>A0A5N5T9U7_9CRUS</name>